<dbReference type="InterPro" id="IPR028883">
    <property type="entry name" value="tRNA_aden_deaminase"/>
</dbReference>
<feature type="active site" description="Proton donor" evidence="8">
    <location>
        <position position="64"/>
    </location>
</feature>
<evidence type="ECO:0000256" key="5">
    <source>
        <dbReference type="ARBA" id="ARBA00022801"/>
    </source>
</evidence>
<keyword evidence="3 8" id="KW-0819">tRNA processing</keyword>
<comment type="caution">
    <text evidence="10">The sequence shown here is derived from an EMBL/GenBank/DDBJ whole genome shotgun (WGS) entry which is preliminary data.</text>
</comment>
<dbReference type="EMBL" id="JACHGY010000001">
    <property type="protein sequence ID" value="MBB6431652.1"/>
    <property type="molecule type" value="Genomic_DNA"/>
</dbReference>
<dbReference type="Gene3D" id="3.40.140.10">
    <property type="entry name" value="Cytidine Deaminase, domain 2"/>
    <property type="match status" value="1"/>
</dbReference>
<dbReference type="GO" id="GO:0002100">
    <property type="term" value="P:tRNA wobble adenosine to inosine editing"/>
    <property type="evidence" value="ECO:0007669"/>
    <property type="project" value="UniProtKB-UniRule"/>
</dbReference>
<feature type="binding site" evidence="8">
    <location>
        <position position="62"/>
    </location>
    <ligand>
        <name>Zn(2+)</name>
        <dbReference type="ChEBI" id="CHEBI:29105"/>
        <note>catalytic</note>
    </ligand>
</feature>
<dbReference type="AlphaFoldDB" id="A0A7X0H9B1"/>
<organism evidence="10 11">
    <name type="scientific">Algisphaera agarilytica</name>
    <dbReference type="NCBI Taxonomy" id="1385975"/>
    <lineage>
        <taxon>Bacteria</taxon>
        <taxon>Pseudomonadati</taxon>
        <taxon>Planctomycetota</taxon>
        <taxon>Phycisphaerae</taxon>
        <taxon>Phycisphaerales</taxon>
        <taxon>Phycisphaeraceae</taxon>
        <taxon>Algisphaera</taxon>
    </lineage>
</organism>
<protein>
    <recommendedName>
        <fullName evidence="8">tRNA-specific adenosine deaminase</fullName>
        <ecNumber evidence="8">3.5.4.33</ecNumber>
    </recommendedName>
</protein>
<evidence type="ECO:0000256" key="6">
    <source>
        <dbReference type="ARBA" id="ARBA00022833"/>
    </source>
</evidence>
<dbReference type="PANTHER" id="PTHR11079:SF202">
    <property type="entry name" value="TRNA-SPECIFIC ADENOSINE DEAMINASE"/>
    <property type="match status" value="1"/>
</dbReference>
<dbReference type="GO" id="GO:0008270">
    <property type="term" value="F:zinc ion binding"/>
    <property type="evidence" value="ECO:0007669"/>
    <property type="project" value="UniProtKB-UniRule"/>
</dbReference>
<dbReference type="PANTHER" id="PTHR11079">
    <property type="entry name" value="CYTOSINE DEAMINASE FAMILY MEMBER"/>
    <property type="match status" value="1"/>
</dbReference>
<keyword evidence="11" id="KW-1185">Reference proteome</keyword>
<evidence type="ECO:0000313" key="11">
    <source>
        <dbReference type="Proteomes" id="UP000541810"/>
    </source>
</evidence>
<dbReference type="RefSeq" id="WP_184679105.1">
    <property type="nucleotide sequence ID" value="NZ_JACHGY010000001.1"/>
</dbReference>
<dbReference type="Pfam" id="PF14437">
    <property type="entry name" value="MafB19-deam"/>
    <property type="match status" value="1"/>
</dbReference>
<dbReference type="InterPro" id="IPR058535">
    <property type="entry name" value="MafB19-deam"/>
</dbReference>
<gene>
    <name evidence="8" type="primary">tadA</name>
    <name evidence="10" type="ORF">HNQ40_003458</name>
</gene>
<proteinExistence type="inferred from homology"/>
<evidence type="ECO:0000256" key="4">
    <source>
        <dbReference type="ARBA" id="ARBA00022723"/>
    </source>
</evidence>
<evidence type="ECO:0000259" key="9">
    <source>
        <dbReference type="PROSITE" id="PS51747"/>
    </source>
</evidence>
<dbReference type="CDD" id="cd01285">
    <property type="entry name" value="nucleoside_deaminase"/>
    <property type="match status" value="1"/>
</dbReference>
<dbReference type="HAMAP" id="MF_00972">
    <property type="entry name" value="tRNA_aden_deaminase"/>
    <property type="match status" value="1"/>
</dbReference>
<dbReference type="Proteomes" id="UP000541810">
    <property type="component" value="Unassembled WGS sequence"/>
</dbReference>
<comment type="similarity">
    <text evidence="1">Belongs to the cytidine and deoxycytidylate deaminase family. ADAT2 subfamily.</text>
</comment>
<evidence type="ECO:0000256" key="1">
    <source>
        <dbReference type="ARBA" id="ARBA00010669"/>
    </source>
</evidence>
<reference evidence="10 11" key="1">
    <citation type="submission" date="2020-08" db="EMBL/GenBank/DDBJ databases">
        <title>Genomic Encyclopedia of Type Strains, Phase IV (KMG-IV): sequencing the most valuable type-strain genomes for metagenomic binning, comparative biology and taxonomic classification.</title>
        <authorList>
            <person name="Goeker M."/>
        </authorList>
    </citation>
    <scope>NUCLEOTIDE SEQUENCE [LARGE SCALE GENOMIC DNA]</scope>
    <source>
        <strain evidence="10 11">DSM 103725</strain>
    </source>
</reference>
<accession>A0A7X0H9B1</accession>
<dbReference type="NCBIfam" id="NF008113">
    <property type="entry name" value="PRK10860.1"/>
    <property type="match status" value="1"/>
</dbReference>
<dbReference type="InterPro" id="IPR016193">
    <property type="entry name" value="Cytidine_deaminase-like"/>
</dbReference>
<comment type="cofactor">
    <cofactor evidence="8">
        <name>Zn(2+)</name>
        <dbReference type="ChEBI" id="CHEBI:29105"/>
    </cofactor>
    <text evidence="8">Binds 1 zinc ion per subunit.</text>
</comment>
<dbReference type="InterPro" id="IPR016192">
    <property type="entry name" value="APOBEC/CMP_deaminase_Zn-bd"/>
</dbReference>
<dbReference type="SUPFAM" id="SSF53927">
    <property type="entry name" value="Cytidine deaminase-like"/>
    <property type="match status" value="1"/>
</dbReference>
<dbReference type="InterPro" id="IPR002125">
    <property type="entry name" value="CMP_dCMP_dom"/>
</dbReference>
<dbReference type="PROSITE" id="PS51747">
    <property type="entry name" value="CYT_DCMP_DEAMINASES_2"/>
    <property type="match status" value="1"/>
</dbReference>
<comment type="subunit">
    <text evidence="2 8">Homodimer.</text>
</comment>
<feature type="binding site" evidence="8">
    <location>
        <position position="92"/>
    </location>
    <ligand>
        <name>Zn(2+)</name>
        <dbReference type="ChEBI" id="CHEBI:29105"/>
        <note>catalytic</note>
    </ligand>
</feature>
<evidence type="ECO:0000256" key="7">
    <source>
        <dbReference type="ARBA" id="ARBA00048045"/>
    </source>
</evidence>
<feature type="domain" description="CMP/dCMP-type deaminase" evidence="9">
    <location>
        <begin position="9"/>
        <end position="120"/>
    </location>
</feature>
<sequence length="173" mass="18913">MPPPPPGPERDEYFMRLALDEARRAAELGEVPVGAVVYRLEDGQVMATAHNLRENDADPTAHAEVIALREAARQRGVWRLETCGLAVTLEPCPMCAGAIVNARIGELIYGAADPKMGCVDTLHHLCAEPRFNHRLTHRSGILADECSQVLKDFFAARRGKGSAPDKPRPRPAD</sequence>
<keyword evidence="5 8" id="KW-0378">Hydrolase</keyword>
<evidence type="ECO:0000256" key="2">
    <source>
        <dbReference type="ARBA" id="ARBA00011738"/>
    </source>
</evidence>
<dbReference type="FunFam" id="3.40.140.10:FF:000005">
    <property type="entry name" value="tRNA-specific adenosine deaminase"/>
    <property type="match status" value="1"/>
</dbReference>
<dbReference type="PROSITE" id="PS00903">
    <property type="entry name" value="CYT_DCMP_DEAMINASES_1"/>
    <property type="match status" value="1"/>
</dbReference>
<keyword evidence="6 8" id="KW-0862">Zinc</keyword>
<evidence type="ECO:0000313" key="10">
    <source>
        <dbReference type="EMBL" id="MBB6431652.1"/>
    </source>
</evidence>
<evidence type="ECO:0000256" key="3">
    <source>
        <dbReference type="ARBA" id="ARBA00022694"/>
    </source>
</evidence>
<keyword evidence="4 8" id="KW-0479">Metal-binding</keyword>
<comment type="function">
    <text evidence="8">Catalyzes the deamination of adenosine to inosine at the wobble position 34 of tRNA(Arg2).</text>
</comment>
<name>A0A7X0H9B1_9BACT</name>
<dbReference type="GO" id="GO:0052717">
    <property type="term" value="F:tRNA-specific adenosine-34 deaminase activity"/>
    <property type="evidence" value="ECO:0007669"/>
    <property type="project" value="UniProtKB-UniRule"/>
</dbReference>
<dbReference type="EC" id="3.5.4.33" evidence="8"/>
<feature type="binding site" evidence="8">
    <location>
        <position position="95"/>
    </location>
    <ligand>
        <name>Zn(2+)</name>
        <dbReference type="ChEBI" id="CHEBI:29105"/>
        <note>catalytic</note>
    </ligand>
</feature>
<comment type="catalytic activity">
    <reaction evidence="7 8">
        <text>adenosine(34) in tRNA + H2O + H(+) = inosine(34) in tRNA + NH4(+)</text>
        <dbReference type="Rhea" id="RHEA:43168"/>
        <dbReference type="Rhea" id="RHEA-COMP:10373"/>
        <dbReference type="Rhea" id="RHEA-COMP:10374"/>
        <dbReference type="ChEBI" id="CHEBI:15377"/>
        <dbReference type="ChEBI" id="CHEBI:15378"/>
        <dbReference type="ChEBI" id="CHEBI:28938"/>
        <dbReference type="ChEBI" id="CHEBI:74411"/>
        <dbReference type="ChEBI" id="CHEBI:82852"/>
        <dbReference type="EC" id="3.5.4.33"/>
    </reaction>
</comment>
<evidence type="ECO:0000256" key="8">
    <source>
        <dbReference type="HAMAP-Rule" id="MF_00972"/>
    </source>
</evidence>